<dbReference type="Proteomes" id="UP000261480">
    <property type="component" value="Unplaced"/>
</dbReference>
<dbReference type="SMART" id="SM01089">
    <property type="entry name" value="Connexin_CCC"/>
    <property type="match status" value="1"/>
</dbReference>
<dbReference type="GO" id="GO:0005922">
    <property type="term" value="C:connexin complex"/>
    <property type="evidence" value="ECO:0007669"/>
    <property type="project" value="InterPro"/>
</dbReference>
<dbReference type="SMART" id="SM00037">
    <property type="entry name" value="CNX"/>
    <property type="match status" value="1"/>
</dbReference>
<dbReference type="InterPro" id="IPR019570">
    <property type="entry name" value="Connexin_CCC"/>
</dbReference>
<evidence type="ECO:0000256" key="3">
    <source>
        <dbReference type="ARBA" id="ARBA00022692"/>
    </source>
</evidence>
<evidence type="ECO:0000259" key="9">
    <source>
        <dbReference type="SMART" id="SM01089"/>
    </source>
</evidence>
<evidence type="ECO:0000259" key="8">
    <source>
        <dbReference type="SMART" id="SM00037"/>
    </source>
</evidence>
<protein>
    <submittedName>
        <fullName evidence="10">Uncharacterized protein</fullName>
    </submittedName>
</protein>
<dbReference type="PRINTS" id="PR00206">
    <property type="entry name" value="CONNEXIN"/>
</dbReference>
<feature type="domain" description="Connexin cysteine-rich" evidence="9">
    <location>
        <begin position="152"/>
        <end position="218"/>
    </location>
</feature>
<feature type="region of interest" description="Disordered" evidence="6">
    <location>
        <begin position="109"/>
        <end position="131"/>
    </location>
</feature>
<dbReference type="PANTHER" id="PTHR11984">
    <property type="entry name" value="CONNEXIN"/>
    <property type="match status" value="1"/>
</dbReference>
<keyword evidence="2" id="KW-1003">Cell membrane</keyword>
<name>A0A3B3WVV7_9TELE</name>
<dbReference type="InterPro" id="IPR000500">
    <property type="entry name" value="Connexin"/>
</dbReference>
<reference evidence="10" key="2">
    <citation type="submission" date="2025-09" db="UniProtKB">
        <authorList>
            <consortium name="Ensembl"/>
        </authorList>
    </citation>
    <scope>IDENTIFICATION</scope>
</reference>
<dbReference type="AlphaFoldDB" id="A0A3B3WVV7"/>
<feature type="transmembrane region" description="Helical" evidence="7">
    <location>
        <begin position="195"/>
        <end position="220"/>
    </location>
</feature>
<sequence length="342" mass="39027">MTGSGDFGVVSHLLAAAQKHSTSVGKIWISVLFVFRIFVLITAAKEVWQDEQSNFLCDTNQPGCQLGCYDKTFPVSHVRFWVMQIIFVSTPTLVYLGFVVHKTRTDKKKETNATKDKDDQTSNKDSNNEPEVPLEGPVWKMYIVNVVSKILLEIAFFVAQYYLYGFGLESMYTCEQWPCLTKVFCYVSRPTEKTIFIIFMLLVALLSLLLNVLELGYIFWKKKKKDSECDSVQSNFECKSVQCSIDRNSSEIDSLSRNSRKRHVSKSVQCNLGHDSSENNSLDCNSSQINSLDHNSRKCPVSKSVQYNLDHDSSEIDLLNYKLSEIDSQYSKSRTFSNKSYV</sequence>
<evidence type="ECO:0000313" key="11">
    <source>
        <dbReference type="Proteomes" id="UP000261480"/>
    </source>
</evidence>
<evidence type="ECO:0000256" key="7">
    <source>
        <dbReference type="SAM" id="Phobius"/>
    </source>
</evidence>
<evidence type="ECO:0000256" key="4">
    <source>
        <dbReference type="ARBA" id="ARBA00022989"/>
    </source>
</evidence>
<dbReference type="PANTHER" id="PTHR11984:SF39">
    <property type="entry name" value="GAP JUNCTION PROTEIN"/>
    <property type="match status" value="1"/>
</dbReference>
<keyword evidence="5 7" id="KW-0472">Membrane</keyword>
<reference evidence="10" key="1">
    <citation type="submission" date="2025-08" db="UniProtKB">
        <authorList>
            <consortium name="Ensembl"/>
        </authorList>
    </citation>
    <scope>IDENTIFICATION</scope>
</reference>
<dbReference type="GO" id="GO:0005243">
    <property type="term" value="F:gap junction channel activity"/>
    <property type="evidence" value="ECO:0007669"/>
    <property type="project" value="TreeGrafter"/>
</dbReference>
<evidence type="ECO:0000313" key="10">
    <source>
        <dbReference type="Ensembl" id="ENSPMEP00000006910.1"/>
    </source>
</evidence>
<keyword evidence="3 7" id="KW-0812">Transmembrane</keyword>
<dbReference type="STRING" id="48701.ENSPMEP00000006910"/>
<dbReference type="InterPro" id="IPR038359">
    <property type="entry name" value="Connexin_N_sf"/>
</dbReference>
<comment type="subcellular location">
    <subcellularLocation>
        <location evidence="1">Cell membrane</location>
        <topology evidence="1">Multi-pass membrane protein</topology>
    </subcellularLocation>
</comment>
<feature type="transmembrane region" description="Helical" evidence="7">
    <location>
        <begin position="80"/>
        <end position="100"/>
    </location>
</feature>
<organism evidence="10 11">
    <name type="scientific">Poecilia mexicana</name>
    <dbReference type="NCBI Taxonomy" id="48701"/>
    <lineage>
        <taxon>Eukaryota</taxon>
        <taxon>Metazoa</taxon>
        <taxon>Chordata</taxon>
        <taxon>Craniata</taxon>
        <taxon>Vertebrata</taxon>
        <taxon>Euteleostomi</taxon>
        <taxon>Actinopterygii</taxon>
        <taxon>Neopterygii</taxon>
        <taxon>Teleostei</taxon>
        <taxon>Neoteleostei</taxon>
        <taxon>Acanthomorphata</taxon>
        <taxon>Ovalentaria</taxon>
        <taxon>Atherinomorphae</taxon>
        <taxon>Cyprinodontiformes</taxon>
        <taxon>Poeciliidae</taxon>
        <taxon>Poeciliinae</taxon>
        <taxon>Poecilia</taxon>
    </lineage>
</organism>
<evidence type="ECO:0000256" key="5">
    <source>
        <dbReference type="ARBA" id="ARBA00023136"/>
    </source>
</evidence>
<dbReference type="Ensembl" id="ENSPMET00000005015.1">
    <property type="protein sequence ID" value="ENSPMEP00000006910.1"/>
    <property type="gene ID" value="ENSPMEG00000008461.1"/>
</dbReference>
<dbReference type="InterPro" id="IPR013092">
    <property type="entry name" value="Connexin_N"/>
</dbReference>
<feature type="domain" description="Connexin N-terminal" evidence="8">
    <location>
        <begin position="46"/>
        <end position="79"/>
    </location>
</feature>
<dbReference type="Gene3D" id="1.20.1440.80">
    <property type="entry name" value="Gap junction channel protein cysteine-rich domain"/>
    <property type="match status" value="1"/>
</dbReference>
<evidence type="ECO:0000256" key="2">
    <source>
        <dbReference type="ARBA" id="ARBA00022475"/>
    </source>
</evidence>
<feature type="transmembrane region" description="Helical" evidence="7">
    <location>
        <begin position="27"/>
        <end position="44"/>
    </location>
</feature>
<proteinExistence type="predicted"/>
<feature type="transmembrane region" description="Helical" evidence="7">
    <location>
        <begin position="142"/>
        <end position="163"/>
    </location>
</feature>
<keyword evidence="11" id="KW-1185">Reference proteome</keyword>
<accession>A0A3B3WVV7</accession>
<dbReference type="Pfam" id="PF00029">
    <property type="entry name" value="Connexin"/>
    <property type="match status" value="1"/>
</dbReference>
<dbReference type="GO" id="GO:0007267">
    <property type="term" value="P:cell-cell signaling"/>
    <property type="evidence" value="ECO:0007669"/>
    <property type="project" value="TreeGrafter"/>
</dbReference>
<feature type="compositionally biased region" description="Basic and acidic residues" evidence="6">
    <location>
        <begin position="109"/>
        <end position="122"/>
    </location>
</feature>
<evidence type="ECO:0000256" key="1">
    <source>
        <dbReference type="ARBA" id="ARBA00004651"/>
    </source>
</evidence>
<keyword evidence="4 7" id="KW-1133">Transmembrane helix</keyword>
<evidence type="ECO:0000256" key="6">
    <source>
        <dbReference type="SAM" id="MobiDB-lite"/>
    </source>
</evidence>